<dbReference type="InterPro" id="IPR003488">
    <property type="entry name" value="DprA"/>
</dbReference>
<feature type="domain" description="Smf/DprA SLOG" evidence="2">
    <location>
        <begin position="80"/>
        <end position="289"/>
    </location>
</feature>
<protein>
    <submittedName>
        <fullName evidence="4">DNA-protecting protein DprA</fullName>
    </submittedName>
</protein>
<reference evidence="4" key="1">
    <citation type="submission" date="2020-03" db="EMBL/GenBank/DDBJ databases">
        <title>Draft sequencing of Paenibacilllus sp. S3N08.</title>
        <authorList>
            <person name="Kim D.-U."/>
        </authorList>
    </citation>
    <scope>NUCLEOTIDE SEQUENCE</scope>
    <source>
        <strain evidence="4">S3N08</strain>
    </source>
</reference>
<dbReference type="InterPro" id="IPR041614">
    <property type="entry name" value="DprA_WH"/>
</dbReference>
<name>A0ABX0J3I7_9BACL</name>
<dbReference type="NCBIfam" id="TIGR00732">
    <property type="entry name" value="dprA"/>
    <property type="match status" value="1"/>
</dbReference>
<dbReference type="PANTHER" id="PTHR43022">
    <property type="entry name" value="PROTEIN SMF"/>
    <property type="match status" value="1"/>
</dbReference>
<dbReference type="RefSeq" id="WP_166144830.1">
    <property type="nucleotide sequence ID" value="NZ_JAAOIW010000001.1"/>
</dbReference>
<proteinExistence type="inferred from homology"/>
<evidence type="ECO:0000259" key="2">
    <source>
        <dbReference type="Pfam" id="PF02481"/>
    </source>
</evidence>
<feature type="domain" description="DprA winged helix" evidence="3">
    <location>
        <begin position="307"/>
        <end position="361"/>
    </location>
</feature>
<dbReference type="SUPFAM" id="SSF102405">
    <property type="entry name" value="MCP/YpsA-like"/>
    <property type="match status" value="1"/>
</dbReference>
<accession>A0ABX0J3I7</accession>
<dbReference type="InterPro" id="IPR036388">
    <property type="entry name" value="WH-like_DNA-bd_sf"/>
</dbReference>
<keyword evidence="5" id="KW-1185">Reference proteome</keyword>
<organism evidence="4 5">
    <name type="scientific">Paenibacillus agricola</name>
    <dbReference type="NCBI Taxonomy" id="2716264"/>
    <lineage>
        <taxon>Bacteria</taxon>
        <taxon>Bacillati</taxon>
        <taxon>Bacillota</taxon>
        <taxon>Bacilli</taxon>
        <taxon>Bacillales</taxon>
        <taxon>Paenibacillaceae</taxon>
        <taxon>Paenibacillus</taxon>
    </lineage>
</organism>
<dbReference type="PANTHER" id="PTHR43022:SF1">
    <property type="entry name" value="PROTEIN SMF"/>
    <property type="match status" value="1"/>
</dbReference>
<gene>
    <name evidence="4" type="primary">dprA</name>
    <name evidence="4" type="ORF">G9U52_00960</name>
</gene>
<comment type="similarity">
    <text evidence="1">Belongs to the DprA/Smf family.</text>
</comment>
<comment type="caution">
    <text evidence="4">The sequence shown here is derived from an EMBL/GenBank/DDBJ whole genome shotgun (WGS) entry which is preliminary data.</text>
</comment>
<dbReference type="Pfam" id="PF02481">
    <property type="entry name" value="DNA_processg_A"/>
    <property type="match status" value="1"/>
</dbReference>
<sequence length="367" mass="40415">MDNRTVLIMLHQAENVGWKTLLIIINRFYILAEAAGLSARDWQQLGLTGSRAEAVVQAFKQMDEQYVKATLEKYHLKEIKMVTIFDGDYPALLKQTAEPPWVLYCQGRSELLHSPCMAVVGTRNPTIYGRKMAEQFSEELSANGMCVISGLAKGIDASAHEGALRGVGSTIAVLGSSIGFMYPSENKWLYQLIALNGLLLSEYPLNTKPHPGLFPQRNRIIAGLSLGVVVVEAALQSGSLITADQALDESRDIFAIPGPLSSPKSQGTIALIKQGAKLISCVEDILEEYSHRISSPSRTSSNHRKEQGQELTADERILIELLQNQPLTIDELLSRSQFTFGHLHSVLLNLLMTKRVNQLPGSIYAIC</sequence>
<dbReference type="Pfam" id="PF17782">
    <property type="entry name" value="WHD_DprA"/>
    <property type="match status" value="1"/>
</dbReference>
<evidence type="ECO:0000256" key="1">
    <source>
        <dbReference type="ARBA" id="ARBA00006525"/>
    </source>
</evidence>
<dbReference type="Proteomes" id="UP001165962">
    <property type="component" value="Unassembled WGS sequence"/>
</dbReference>
<dbReference type="EMBL" id="JAAOIW010000001">
    <property type="protein sequence ID" value="NHN28395.1"/>
    <property type="molecule type" value="Genomic_DNA"/>
</dbReference>
<dbReference type="InterPro" id="IPR057666">
    <property type="entry name" value="DrpA_SLOG"/>
</dbReference>
<evidence type="ECO:0000313" key="4">
    <source>
        <dbReference type="EMBL" id="NHN28395.1"/>
    </source>
</evidence>
<evidence type="ECO:0000259" key="3">
    <source>
        <dbReference type="Pfam" id="PF17782"/>
    </source>
</evidence>
<dbReference type="Gene3D" id="3.40.50.450">
    <property type="match status" value="1"/>
</dbReference>
<evidence type="ECO:0000313" key="5">
    <source>
        <dbReference type="Proteomes" id="UP001165962"/>
    </source>
</evidence>
<dbReference type="Gene3D" id="1.10.10.10">
    <property type="entry name" value="Winged helix-like DNA-binding domain superfamily/Winged helix DNA-binding domain"/>
    <property type="match status" value="1"/>
</dbReference>